<proteinExistence type="predicted"/>
<dbReference type="AlphaFoldDB" id="A0A0E9XSI3"/>
<name>A0A0E9XSI3_ANGAN</name>
<dbReference type="EMBL" id="GBXM01002968">
    <property type="protein sequence ID" value="JAI05610.1"/>
    <property type="molecule type" value="Transcribed_RNA"/>
</dbReference>
<accession>A0A0E9XSI3</accession>
<organism evidence="1">
    <name type="scientific">Anguilla anguilla</name>
    <name type="common">European freshwater eel</name>
    <name type="synonym">Muraena anguilla</name>
    <dbReference type="NCBI Taxonomy" id="7936"/>
    <lineage>
        <taxon>Eukaryota</taxon>
        <taxon>Metazoa</taxon>
        <taxon>Chordata</taxon>
        <taxon>Craniata</taxon>
        <taxon>Vertebrata</taxon>
        <taxon>Euteleostomi</taxon>
        <taxon>Actinopterygii</taxon>
        <taxon>Neopterygii</taxon>
        <taxon>Teleostei</taxon>
        <taxon>Anguilliformes</taxon>
        <taxon>Anguillidae</taxon>
        <taxon>Anguilla</taxon>
    </lineage>
</organism>
<reference evidence="1" key="2">
    <citation type="journal article" date="2015" name="Fish Shellfish Immunol.">
        <title>Early steps in the European eel (Anguilla anguilla)-Vibrio vulnificus interaction in the gills: Role of the RtxA13 toxin.</title>
        <authorList>
            <person name="Callol A."/>
            <person name="Pajuelo D."/>
            <person name="Ebbesson L."/>
            <person name="Teles M."/>
            <person name="MacKenzie S."/>
            <person name="Amaro C."/>
        </authorList>
    </citation>
    <scope>NUCLEOTIDE SEQUENCE</scope>
</reference>
<evidence type="ECO:0000313" key="1">
    <source>
        <dbReference type="EMBL" id="JAI05610.1"/>
    </source>
</evidence>
<sequence length="59" mass="6610">MSRSKSGTSWGSAFRNIKLAIFFFYFFPFSNQSSICEKKQNVFLHSIPKSLPSAVSLGS</sequence>
<reference evidence="1" key="1">
    <citation type="submission" date="2014-11" db="EMBL/GenBank/DDBJ databases">
        <authorList>
            <person name="Amaro Gonzalez C."/>
        </authorList>
    </citation>
    <scope>NUCLEOTIDE SEQUENCE</scope>
</reference>
<protein>
    <submittedName>
        <fullName evidence="1">Uncharacterized protein</fullName>
    </submittedName>
</protein>